<reference evidence="2 3" key="1">
    <citation type="submission" date="2019-03" db="EMBL/GenBank/DDBJ databases">
        <title>Single cell metagenomics reveals metabolic interactions within the superorganism composed of flagellate Streblomastix strix and complex community of Bacteroidetes bacteria on its surface.</title>
        <authorList>
            <person name="Treitli S.C."/>
            <person name="Kolisko M."/>
            <person name="Husnik F."/>
            <person name="Keeling P."/>
            <person name="Hampl V."/>
        </authorList>
    </citation>
    <scope>NUCLEOTIDE SEQUENCE [LARGE SCALE GENOMIC DNA]</scope>
    <source>
        <strain evidence="2">ST1C</strain>
    </source>
</reference>
<feature type="compositionally biased region" description="Basic and acidic residues" evidence="1">
    <location>
        <begin position="22"/>
        <end position="38"/>
    </location>
</feature>
<proteinExistence type="predicted"/>
<evidence type="ECO:0000313" key="2">
    <source>
        <dbReference type="EMBL" id="KAA6353019.1"/>
    </source>
</evidence>
<protein>
    <submittedName>
        <fullName evidence="2">Uncharacterized protein</fullName>
    </submittedName>
</protein>
<dbReference type="EMBL" id="SNRW01038906">
    <property type="protein sequence ID" value="KAA6353019.1"/>
    <property type="molecule type" value="Genomic_DNA"/>
</dbReference>
<organism evidence="2 3">
    <name type="scientific">Streblomastix strix</name>
    <dbReference type="NCBI Taxonomy" id="222440"/>
    <lineage>
        <taxon>Eukaryota</taxon>
        <taxon>Metamonada</taxon>
        <taxon>Preaxostyla</taxon>
        <taxon>Oxymonadida</taxon>
        <taxon>Streblomastigidae</taxon>
        <taxon>Streblomastix</taxon>
    </lineage>
</organism>
<evidence type="ECO:0000313" key="3">
    <source>
        <dbReference type="Proteomes" id="UP000324800"/>
    </source>
</evidence>
<comment type="caution">
    <text evidence="2">The sequence shown here is derived from an EMBL/GenBank/DDBJ whole genome shotgun (WGS) entry which is preliminary data.</text>
</comment>
<feature type="non-terminal residue" evidence="2">
    <location>
        <position position="52"/>
    </location>
</feature>
<gene>
    <name evidence="2" type="ORF">EZS28_051454</name>
</gene>
<feature type="compositionally biased region" description="Basic and acidic residues" evidence="1">
    <location>
        <begin position="1"/>
        <end position="13"/>
    </location>
</feature>
<accession>A0A5J4T3J9</accession>
<dbReference type="Proteomes" id="UP000324800">
    <property type="component" value="Unassembled WGS sequence"/>
</dbReference>
<evidence type="ECO:0000256" key="1">
    <source>
        <dbReference type="SAM" id="MobiDB-lite"/>
    </source>
</evidence>
<feature type="region of interest" description="Disordered" evidence="1">
    <location>
        <begin position="1"/>
        <end position="52"/>
    </location>
</feature>
<dbReference type="AlphaFoldDB" id="A0A5J4T3J9"/>
<sequence length="52" mass="6256">MRDREQDSTHTERNIAILRPISPEDPRGRKEKEPERQQPKPQQYARLMDVVE</sequence>
<name>A0A5J4T3J9_9EUKA</name>